<dbReference type="WBParaSite" id="JU765_v2.g6557.t1">
    <property type="protein sequence ID" value="JU765_v2.g6557.t1"/>
    <property type="gene ID" value="JU765_v2.g6557"/>
</dbReference>
<name>A0AC34RHA7_9BILA</name>
<proteinExistence type="predicted"/>
<evidence type="ECO:0000313" key="1">
    <source>
        <dbReference type="Proteomes" id="UP000887576"/>
    </source>
</evidence>
<sequence length="82" mass="9598">MLEFFLKERLSGLKQLGSVFVYSFMRAVNGERDPRCLLQVFGLFLEVVKNFDLGIYCEDFFELVAAYFPLQYIPTENQVSKE</sequence>
<accession>A0AC34RHA7</accession>
<dbReference type="Proteomes" id="UP000887576">
    <property type="component" value="Unplaced"/>
</dbReference>
<organism evidence="1 2">
    <name type="scientific">Panagrolaimus sp. JU765</name>
    <dbReference type="NCBI Taxonomy" id="591449"/>
    <lineage>
        <taxon>Eukaryota</taxon>
        <taxon>Metazoa</taxon>
        <taxon>Ecdysozoa</taxon>
        <taxon>Nematoda</taxon>
        <taxon>Chromadorea</taxon>
        <taxon>Rhabditida</taxon>
        <taxon>Tylenchina</taxon>
        <taxon>Panagrolaimomorpha</taxon>
        <taxon>Panagrolaimoidea</taxon>
        <taxon>Panagrolaimidae</taxon>
        <taxon>Panagrolaimus</taxon>
    </lineage>
</organism>
<evidence type="ECO:0000313" key="2">
    <source>
        <dbReference type="WBParaSite" id="JU765_v2.g6557.t1"/>
    </source>
</evidence>
<reference evidence="2" key="1">
    <citation type="submission" date="2022-11" db="UniProtKB">
        <authorList>
            <consortium name="WormBaseParasite"/>
        </authorList>
    </citation>
    <scope>IDENTIFICATION</scope>
</reference>
<protein>
    <submittedName>
        <fullName evidence="2">MMS19 nucleotide excision repair protein</fullName>
    </submittedName>
</protein>